<dbReference type="AlphaFoldDB" id="A0AAD5VXT3"/>
<evidence type="ECO:0000256" key="1">
    <source>
        <dbReference type="SAM" id="MobiDB-lite"/>
    </source>
</evidence>
<sequence length="66" mass="7057">MATGISSTEETASGTTLCDTAASSSTSPRRHLPPITGSSLEAYASEHELTSIFIDDDEMSPFMRFI</sequence>
<evidence type="ECO:0000313" key="2">
    <source>
        <dbReference type="EMBL" id="KAJ3570701.1"/>
    </source>
</evidence>
<gene>
    <name evidence="2" type="ORF">NP233_g4223</name>
</gene>
<protein>
    <submittedName>
        <fullName evidence="2">Uncharacterized protein</fullName>
    </submittedName>
</protein>
<dbReference type="EMBL" id="JANIEX010000223">
    <property type="protein sequence ID" value="KAJ3570701.1"/>
    <property type="molecule type" value="Genomic_DNA"/>
</dbReference>
<feature type="compositionally biased region" description="Polar residues" evidence="1">
    <location>
        <begin position="1"/>
        <end position="27"/>
    </location>
</feature>
<dbReference type="Proteomes" id="UP001213000">
    <property type="component" value="Unassembled WGS sequence"/>
</dbReference>
<keyword evidence="3" id="KW-1185">Reference proteome</keyword>
<accession>A0AAD5VXT3</accession>
<name>A0AAD5VXT3_9AGAR</name>
<organism evidence="2 3">
    <name type="scientific">Leucocoprinus birnbaumii</name>
    <dbReference type="NCBI Taxonomy" id="56174"/>
    <lineage>
        <taxon>Eukaryota</taxon>
        <taxon>Fungi</taxon>
        <taxon>Dikarya</taxon>
        <taxon>Basidiomycota</taxon>
        <taxon>Agaricomycotina</taxon>
        <taxon>Agaricomycetes</taxon>
        <taxon>Agaricomycetidae</taxon>
        <taxon>Agaricales</taxon>
        <taxon>Agaricineae</taxon>
        <taxon>Agaricaceae</taxon>
        <taxon>Leucocoprinus</taxon>
    </lineage>
</organism>
<comment type="caution">
    <text evidence="2">The sequence shown here is derived from an EMBL/GenBank/DDBJ whole genome shotgun (WGS) entry which is preliminary data.</text>
</comment>
<feature type="region of interest" description="Disordered" evidence="1">
    <location>
        <begin position="1"/>
        <end position="38"/>
    </location>
</feature>
<evidence type="ECO:0000313" key="3">
    <source>
        <dbReference type="Proteomes" id="UP001213000"/>
    </source>
</evidence>
<reference evidence="2" key="1">
    <citation type="submission" date="2022-07" db="EMBL/GenBank/DDBJ databases">
        <title>Genome Sequence of Leucocoprinus birnbaumii.</title>
        <authorList>
            <person name="Buettner E."/>
        </authorList>
    </citation>
    <scope>NUCLEOTIDE SEQUENCE</scope>
    <source>
        <strain evidence="2">VT141</strain>
    </source>
</reference>
<proteinExistence type="predicted"/>